<evidence type="ECO:0000313" key="2">
    <source>
        <dbReference type="Proteomes" id="UP001164250"/>
    </source>
</evidence>
<protein>
    <submittedName>
        <fullName evidence="1">Uncharacterized protein</fullName>
    </submittedName>
</protein>
<dbReference type="Proteomes" id="UP001164250">
    <property type="component" value="Chromosome 8"/>
</dbReference>
<keyword evidence="2" id="KW-1185">Reference proteome</keyword>
<dbReference type="EMBL" id="CM047904">
    <property type="protein sequence ID" value="KAJ0089982.1"/>
    <property type="molecule type" value="Genomic_DNA"/>
</dbReference>
<organism evidence="1 2">
    <name type="scientific">Pistacia atlantica</name>
    <dbReference type="NCBI Taxonomy" id="434234"/>
    <lineage>
        <taxon>Eukaryota</taxon>
        <taxon>Viridiplantae</taxon>
        <taxon>Streptophyta</taxon>
        <taxon>Embryophyta</taxon>
        <taxon>Tracheophyta</taxon>
        <taxon>Spermatophyta</taxon>
        <taxon>Magnoliopsida</taxon>
        <taxon>eudicotyledons</taxon>
        <taxon>Gunneridae</taxon>
        <taxon>Pentapetalae</taxon>
        <taxon>rosids</taxon>
        <taxon>malvids</taxon>
        <taxon>Sapindales</taxon>
        <taxon>Anacardiaceae</taxon>
        <taxon>Pistacia</taxon>
    </lineage>
</organism>
<accession>A0ACC1ATL3</accession>
<gene>
    <name evidence="1" type="ORF">Patl1_13869</name>
</gene>
<reference evidence="2" key="1">
    <citation type="journal article" date="2023" name="G3 (Bethesda)">
        <title>Genome assembly and association tests identify interacting loci associated with vigor, precocity, and sex in interspecific pistachio rootstocks.</title>
        <authorList>
            <person name="Palmer W."/>
            <person name="Jacygrad E."/>
            <person name="Sagayaradj S."/>
            <person name="Cavanaugh K."/>
            <person name="Han R."/>
            <person name="Bertier L."/>
            <person name="Beede B."/>
            <person name="Kafkas S."/>
            <person name="Golino D."/>
            <person name="Preece J."/>
            <person name="Michelmore R."/>
        </authorList>
    </citation>
    <scope>NUCLEOTIDE SEQUENCE [LARGE SCALE GENOMIC DNA]</scope>
</reference>
<name>A0ACC1ATL3_9ROSI</name>
<comment type="caution">
    <text evidence="1">The sequence shown here is derived from an EMBL/GenBank/DDBJ whole genome shotgun (WGS) entry which is preliminary data.</text>
</comment>
<proteinExistence type="predicted"/>
<sequence>MRKTSLDNINKHITSLNTFLKHLSKEIKYLIRN</sequence>
<evidence type="ECO:0000313" key="1">
    <source>
        <dbReference type="EMBL" id="KAJ0089982.1"/>
    </source>
</evidence>